<dbReference type="EMBL" id="UOEG01000167">
    <property type="protein sequence ID" value="VAV97743.1"/>
    <property type="molecule type" value="Genomic_DNA"/>
</dbReference>
<proteinExistence type="predicted"/>
<accession>A0A3B0SMW8</accession>
<organism evidence="1">
    <name type="scientific">hydrothermal vent metagenome</name>
    <dbReference type="NCBI Taxonomy" id="652676"/>
    <lineage>
        <taxon>unclassified sequences</taxon>
        <taxon>metagenomes</taxon>
        <taxon>ecological metagenomes</taxon>
    </lineage>
</organism>
<reference evidence="1" key="1">
    <citation type="submission" date="2018-06" db="EMBL/GenBank/DDBJ databases">
        <authorList>
            <person name="Zhirakovskaya E."/>
        </authorList>
    </citation>
    <scope>NUCLEOTIDE SEQUENCE</scope>
</reference>
<protein>
    <submittedName>
        <fullName evidence="1">Uncharacterized protein</fullName>
    </submittedName>
</protein>
<evidence type="ECO:0000313" key="1">
    <source>
        <dbReference type="EMBL" id="VAV97743.1"/>
    </source>
</evidence>
<gene>
    <name evidence="1" type="ORF">MNBD_ALPHA07-2367</name>
</gene>
<name>A0A3B0SMW8_9ZZZZ</name>
<sequence length="111" mass="13018">MKLADFVSKVPIRQVLRLDQGKLVVFETGKLREQNPKNTFYEANVSLFDEKDELIWTVNGMDQCPHWNKQGPDCFESAFLPEDCLYLISFWSLRFNLDVETGFATYHSFMK</sequence>
<dbReference type="AlphaFoldDB" id="A0A3B0SMW8"/>